<dbReference type="SUPFAM" id="SSF53756">
    <property type="entry name" value="UDP-Glycosyltransferase/glycogen phosphorylase"/>
    <property type="match status" value="1"/>
</dbReference>
<dbReference type="Gene3D" id="3.40.50.11090">
    <property type="match status" value="1"/>
</dbReference>
<reference evidence="2" key="1">
    <citation type="submission" date="2022-10" db="EMBL/GenBank/DDBJ databases">
        <title>The WGS of Solirubrobacter ginsenosidimutans DSM 21036.</title>
        <authorList>
            <person name="Jiang Z."/>
        </authorList>
    </citation>
    <scope>NUCLEOTIDE SEQUENCE</scope>
    <source>
        <strain evidence="2">DSM 21036</strain>
    </source>
</reference>
<dbReference type="Gene3D" id="3.40.50.2000">
    <property type="entry name" value="Glycogen Phosphorylase B"/>
    <property type="match status" value="1"/>
</dbReference>
<evidence type="ECO:0000259" key="1">
    <source>
        <dbReference type="Pfam" id="PF22772"/>
    </source>
</evidence>
<proteinExistence type="predicted"/>
<dbReference type="Pfam" id="PF22772">
    <property type="entry name" value="WsaF_C"/>
    <property type="match status" value="1"/>
</dbReference>
<evidence type="ECO:0000313" key="3">
    <source>
        <dbReference type="Proteomes" id="UP001149140"/>
    </source>
</evidence>
<keyword evidence="3" id="KW-1185">Reference proteome</keyword>
<evidence type="ECO:0000313" key="2">
    <source>
        <dbReference type="EMBL" id="MDA0164739.1"/>
    </source>
</evidence>
<name>A0A9X3MXP6_9ACTN</name>
<comment type="caution">
    <text evidence="2">The sequence shown here is derived from an EMBL/GenBank/DDBJ whole genome shotgun (WGS) entry which is preliminary data.</text>
</comment>
<dbReference type="AlphaFoldDB" id="A0A9X3MXP6"/>
<dbReference type="InterPro" id="IPR055050">
    <property type="entry name" value="WsaF_C"/>
</dbReference>
<dbReference type="Proteomes" id="UP001149140">
    <property type="component" value="Unassembled WGS sequence"/>
</dbReference>
<gene>
    <name evidence="2" type="ORF">OM076_31010</name>
</gene>
<dbReference type="RefSeq" id="WP_270043989.1">
    <property type="nucleotide sequence ID" value="NZ_JAPDOD010000037.1"/>
</dbReference>
<accession>A0A9X3MXP6</accession>
<protein>
    <recommendedName>
        <fullName evidence="1">WsaF C-terminal domain-containing protein</fullName>
    </recommendedName>
</protein>
<organism evidence="2 3">
    <name type="scientific">Solirubrobacter ginsenosidimutans</name>
    <dbReference type="NCBI Taxonomy" id="490573"/>
    <lineage>
        <taxon>Bacteria</taxon>
        <taxon>Bacillati</taxon>
        <taxon>Actinomycetota</taxon>
        <taxon>Thermoleophilia</taxon>
        <taxon>Solirubrobacterales</taxon>
        <taxon>Solirubrobacteraceae</taxon>
        <taxon>Solirubrobacter</taxon>
    </lineage>
</organism>
<feature type="domain" description="WsaF C-terminal" evidence="1">
    <location>
        <begin position="231"/>
        <end position="353"/>
    </location>
</feature>
<dbReference type="EMBL" id="JAPDOD010000037">
    <property type="protein sequence ID" value="MDA0164739.1"/>
    <property type="molecule type" value="Genomic_DNA"/>
</dbReference>
<sequence length="383" mass="40892">MSRLKQLAEHPVTQRAFRSPFVRRLTTQLVAAQRAPEDLVTPYRSWAELDAHGPVPLVAREHGDALDIAFVVPGFRRGSGGHTTISNLVRGLEARGHMCSIWIDDPLGHSGGAANFRAFFGPFAATVHDDLRGWRGAGVAVATGWQTVATVLRLERCGARAHLVQDDEPEFYPASAERLWAERAFQLPTITAGTWLAERMRAKGLAATPFDLGIDHATYHPQPGVTRVPNRVLFYARAATPRRAVPLGLLALEALQARRSVEIVLFGDAAPLAAPFAFTNLGILDPPAVARAYNEAGAGLVLSLTNHSLVAQEMVACGLPAVELRTPSTEAAFAGAPIALADPTPQAIADALERQLDAPAATGDWAATRTWAAAAAAVESALR</sequence>